<dbReference type="Pfam" id="PF00829">
    <property type="entry name" value="Ribosomal_L21p"/>
    <property type="match status" value="1"/>
</dbReference>
<keyword evidence="4" id="KW-0687">Ribonucleoprotein</keyword>
<feature type="compositionally biased region" description="Pro residues" evidence="3">
    <location>
        <begin position="77"/>
        <end position="93"/>
    </location>
</feature>
<evidence type="ECO:0000256" key="1">
    <source>
        <dbReference type="ARBA" id="ARBA00008563"/>
    </source>
</evidence>
<dbReference type="EMBL" id="MU839829">
    <property type="protein sequence ID" value="KAK1758203.1"/>
    <property type="molecule type" value="Genomic_DNA"/>
</dbReference>
<reference evidence="4" key="1">
    <citation type="submission" date="2023-06" db="EMBL/GenBank/DDBJ databases">
        <title>Genome-scale phylogeny and comparative genomics of the fungal order Sordariales.</title>
        <authorList>
            <consortium name="Lawrence Berkeley National Laboratory"/>
            <person name="Hensen N."/>
            <person name="Bonometti L."/>
            <person name="Westerberg I."/>
            <person name="Brannstrom I.O."/>
            <person name="Guillou S."/>
            <person name="Cros-Aarteil S."/>
            <person name="Calhoun S."/>
            <person name="Haridas S."/>
            <person name="Kuo A."/>
            <person name="Mondo S."/>
            <person name="Pangilinan J."/>
            <person name="Riley R."/>
            <person name="Labutti K."/>
            <person name="Andreopoulos B."/>
            <person name="Lipzen A."/>
            <person name="Chen C."/>
            <person name="Yanf M."/>
            <person name="Daum C."/>
            <person name="Ng V."/>
            <person name="Clum A."/>
            <person name="Steindorff A."/>
            <person name="Ohm R."/>
            <person name="Martin F."/>
            <person name="Silar P."/>
            <person name="Natvig D."/>
            <person name="Lalanne C."/>
            <person name="Gautier V."/>
            <person name="Ament-Velasquez S.L."/>
            <person name="Kruys A."/>
            <person name="Hutchinson M.I."/>
            <person name="Powell A.J."/>
            <person name="Barry K."/>
            <person name="Miller A.N."/>
            <person name="Grigoriev I.V."/>
            <person name="Debuchy R."/>
            <person name="Gladieux P."/>
            <person name="Thoren M.H."/>
            <person name="Johannesson H."/>
        </authorList>
    </citation>
    <scope>NUCLEOTIDE SEQUENCE</scope>
    <source>
        <strain evidence="4">PSN4</strain>
    </source>
</reference>
<evidence type="ECO:0000256" key="2">
    <source>
        <dbReference type="ARBA" id="ARBA00044129"/>
    </source>
</evidence>
<sequence>MSRALLRSVLELRPAVPRPIASPRILPATQIRALQTQTPRQFNPTAQFVDPQPRPSQLPEQSTSSLSSSSQREPPKQKPNPPRVRLPTTPPEITPQKLDPSVKSLLPLLAAQPAHYITIHIHGRPYLVTEGDAVRLPFLMPDVQPGDVLRLNRASTLGSRDFTLKGSPWVDERLFECRAVVTGTEQEPVRVMIKKKRRCRRKKHVFSQHRYTTLTISEVKVVTEVPEDA</sequence>
<dbReference type="Proteomes" id="UP001239445">
    <property type="component" value="Unassembled WGS sequence"/>
</dbReference>
<dbReference type="PANTHER" id="PTHR21349">
    <property type="entry name" value="50S RIBOSOMAL PROTEIN L21"/>
    <property type="match status" value="1"/>
</dbReference>
<name>A0AAJ0FCC2_9PEZI</name>
<protein>
    <recommendedName>
        <fullName evidence="2">Large ribosomal subunit protein bL21m</fullName>
    </recommendedName>
</protein>
<proteinExistence type="inferred from homology"/>
<accession>A0AAJ0FCC2</accession>
<organism evidence="4 5">
    <name type="scientific">Echria macrotheca</name>
    <dbReference type="NCBI Taxonomy" id="438768"/>
    <lineage>
        <taxon>Eukaryota</taxon>
        <taxon>Fungi</taxon>
        <taxon>Dikarya</taxon>
        <taxon>Ascomycota</taxon>
        <taxon>Pezizomycotina</taxon>
        <taxon>Sordariomycetes</taxon>
        <taxon>Sordariomycetidae</taxon>
        <taxon>Sordariales</taxon>
        <taxon>Schizotheciaceae</taxon>
        <taxon>Echria</taxon>
    </lineage>
</organism>
<feature type="region of interest" description="Disordered" evidence="3">
    <location>
        <begin position="39"/>
        <end position="97"/>
    </location>
</feature>
<comment type="caution">
    <text evidence="4">The sequence shown here is derived from an EMBL/GenBank/DDBJ whole genome shotgun (WGS) entry which is preliminary data.</text>
</comment>
<dbReference type="SUPFAM" id="SSF141091">
    <property type="entry name" value="L21p-like"/>
    <property type="match status" value="1"/>
</dbReference>
<dbReference type="GO" id="GO:0005762">
    <property type="term" value="C:mitochondrial large ribosomal subunit"/>
    <property type="evidence" value="ECO:0007669"/>
    <property type="project" value="TreeGrafter"/>
</dbReference>
<evidence type="ECO:0000256" key="3">
    <source>
        <dbReference type="SAM" id="MobiDB-lite"/>
    </source>
</evidence>
<dbReference type="AlphaFoldDB" id="A0AAJ0FCC2"/>
<dbReference type="InterPro" id="IPR028909">
    <property type="entry name" value="bL21-like"/>
</dbReference>
<dbReference type="GO" id="GO:0003735">
    <property type="term" value="F:structural constituent of ribosome"/>
    <property type="evidence" value="ECO:0007669"/>
    <property type="project" value="TreeGrafter"/>
</dbReference>
<gene>
    <name evidence="4" type="ORF">QBC47DRAFT_373906</name>
</gene>
<dbReference type="PANTHER" id="PTHR21349:SF0">
    <property type="entry name" value="LARGE RIBOSOMAL SUBUNIT PROTEIN BL21M"/>
    <property type="match status" value="1"/>
</dbReference>
<feature type="compositionally biased region" description="Low complexity" evidence="3">
    <location>
        <begin position="55"/>
        <end position="72"/>
    </location>
</feature>
<keyword evidence="4" id="KW-0689">Ribosomal protein</keyword>
<keyword evidence="5" id="KW-1185">Reference proteome</keyword>
<comment type="similarity">
    <text evidence="1">Belongs to the bacterial ribosomal protein bL21 family.</text>
</comment>
<dbReference type="InterPro" id="IPR036164">
    <property type="entry name" value="bL21-like_sf"/>
</dbReference>
<evidence type="ECO:0000313" key="4">
    <source>
        <dbReference type="EMBL" id="KAK1758203.1"/>
    </source>
</evidence>
<evidence type="ECO:0000313" key="5">
    <source>
        <dbReference type="Proteomes" id="UP001239445"/>
    </source>
</evidence>